<feature type="domain" description="DOT1" evidence="7">
    <location>
        <begin position="87"/>
        <end position="150"/>
    </location>
</feature>
<keyword evidence="9" id="KW-1185">Reference proteome</keyword>
<dbReference type="EMBL" id="CAKOGP040002347">
    <property type="protein sequence ID" value="CAJ1967773.1"/>
    <property type="molecule type" value="Genomic_DNA"/>
</dbReference>
<evidence type="ECO:0000313" key="8">
    <source>
        <dbReference type="EMBL" id="CAJ1967773.1"/>
    </source>
</evidence>
<evidence type="ECO:0000256" key="3">
    <source>
        <dbReference type="ARBA" id="ARBA00022853"/>
    </source>
</evidence>
<dbReference type="EC" id="2.1.1.360" evidence="1"/>
<organism evidence="8 9">
    <name type="scientific">Cylindrotheca closterium</name>
    <dbReference type="NCBI Taxonomy" id="2856"/>
    <lineage>
        <taxon>Eukaryota</taxon>
        <taxon>Sar</taxon>
        <taxon>Stramenopiles</taxon>
        <taxon>Ochrophyta</taxon>
        <taxon>Bacillariophyta</taxon>
        <taxon>Bacillariophyceae</taxon>
        <taxon>Bacillariophycidae</taxon>
        <taxon>Bacillariales</taxon>
        <taxon>Bacillariaceae</taxon>
        <taxon>Cylindrotheca</taxon>
    </lineage>
</organism>
<feature type="compositionally biased region" description="Low complexity" evidence="6">
    <location>
        <begin position="167"/>
        <end position="204"/>
    </location>
</feature>
<sequence>MGLMTSSSSSSSSPTPSSSSLMRTKGRMSITRSTLSLLSSFQQPSHSAVLESIDEVFPPNLLDQRIALSRKDGYWPFISEGEDPPQEFVYGEFDIEFFCNVLERARQLHPNQADDSPLTFCDLGSGTGRLVLVAAALYPWKLVRGIELLPGIHEQAVEKLESCRRNGSSSSRSSSTSSTSGSSSSTTTTTAATSPAPRQPSSSSIGGGSTEPAAASNSELDDYWKQYKQFTVPKSPSDDWLNELSDSLIGDDDDEGDSDDVSLTDGGLYLPDTTNTNTNTNQQAQFGLNVPPEDKLSYSTMNDDDNDSTEYFLGSNHQLPLAPIQLSCGSFDDPYEFFGDADVIFCFSSAMPHHILVDLARAVGRQCKPGTIVLTTEYRLPEGGTITDDVGNGDPSLPHDGEYALELVEELNGTNEATGGESTVFVHRLTQSLVPDGQEPQPLSRPRPNFPIK</sequence>
<feature type="region of interest" description="Disordered" evidence="6">
    <location>
        <begin position="235"/>
        <end position="266"/>
    </location>
</feature>
<name>A0AAD2GAZ9_9STRA</name>
<accession>A0AAD2GAZ9</accession>
<evidence type="ECO:0000313" key="9">
    <source>
        <dbReference type="Proteomes" id="UP001295423"/>
    </source>
</evidence>
<evidence type="ECO:0000256" key="6">
    <source>
        <dbReference type="SAM" id="MobiDB-lite"/>
    </source>
</evidence>
<keyword evidence="3" id="KW-0156">Chromatin regulator</keyword>
<evidence type="ECO:0000259" key="7">
    <source>
        <dbReference type="Pfam" id="PF08123"/>
    </source>
</evidence>
<proteinExistence type="predicted"/>
<dbReference type="PANTHER" id="PTHR21451">
    <property type="entry name" value="HISTONE H3 METHYLTRANSFERASE"/>
    <property type="match status" value="1"/>
</dbReference>
<comment type="catalytic activity">
    <reaction evidence="5">
        <text>L-lysyl(79)-[histone H3] + 3 S-adenosyl-L-methionine = N(6),N(6),N(6)-trimethyl-L-lysyl(79)-[histone H3] + 3 S-adenosyl-L-homocysteine + 3 H(+)</text>
        <dbReference type="Rhea" id="RHEA:60328"/>
        <dbReference type="Rhea" id="RHEA-COMP:15549"/>
        <dbReference type="Rhea" id="RHEA-COMP:15552"/>
        <dbReference type="ChEBI" id="CHEBI:15378"/>
        <dbReference type="ChEBI" id="CHEBI:29969"/>
        <dbReference type="ChEBI" id="CHEBI:57856"/>
        <dbReference type="ChEBI" id="CHEBI:59789"/>
        <dbReference type="ChEBI" id="CHEBI:61961"/>
        <dbReference type="EC" id="2.1.1.360"/>
    </reaction>
</comment>
<dbReference type="SUPFAM" id="SSF53335">
    <property type="entry name" value="S-adenosyl-L-methionine-dependent methyltransferases"/>
    <property type="match status" value="2"/>
</dbReference>
<feature type="compositionally biased region" description="Pro residues" evidence="6">
    <location>
        <begin position="443"/>
        <end position="453"/>
    </location>
</feature>
<dbReference type="GO" id="GO:0140956">
    <property type="term" value="F:histone H3K79 trimethyltransferase activity"/>
    <property type="evidence" value="ECO:0007669"/>
    <property type="project" value="UniProtKB-EC"/>
</dbReference>
<evidence type="ECO:0000256" key="2">
    <source>
        <dbReference type="ARBA" id="ARBA00020987"/>
    </source>
</evidence>
<gene>
    <name evidence="8" type="ORF">CYCCA115_LOCUS22928</name>
</gene>
<dbReference type="InterPro" id="IPR029063">
    <property type="entry name" value="SAM-dependent_MTases_sf"/>
</dbReference>
<feature type="region of interest" description="Disordered" evidence="6">
    <location>
        <begin position="162"/>
        <end position="217"/>
    </location>
</feature>
<dbReference type="AlphaFoldDB" id="A0AAD2GAZ9"/>
<evidence type="ECO:0000256" key="1">
    <source>
        <dbReference type="ARBA" id="ARBA00012190"/>
    </source>
</evidence>
<feature type="compositionally biased region" description="Low complexity" evidence="6">
    <location>
        <begin position="1"/>
        <end position="20"/>
    </location>
</feature>
<feature type="region of interest" description="Disordered" evidence="6">
    <location>
        <begin position="1"/>
        <end position="25"/>
    </location>
</feature>
<feature type="compositionally biased region" description="Acidic residues" evidence="6">
    <location>
        <begin position="249"/>
        <end position="262"/>
    </location>
</feature>
<dbReference type="Proteomes" id="UP001295423">
    <property type="component" value="Unassembled WGS sequence"/>
</dbReference>
<dbReference type="Pfam" id="PF08123">
    <property type="entry name" value="DOT1"/>
    <property type="match status" value="1"/>
</dbReference>
<comment type="caution">
    <text evidence="8">The sequence shown here is derived from an EMBL/GenBank/DDBJ whole genome shotgun (WGS) entry which is preliminary data.</text>
</comment>
<feature type="region of interest" description="Disordered" evidence="6">
    <location>
        <begin position="433"/>
        <end position="453"/>
    </location>
</feature>
<dbReference type="Gene3D" id="3.40.50.150">
    <property type="entry name" value="Vaccinia Virus protein VP39"/>
    <property type="match status" value="2"/>
</dbReference>
<dbReference type="GO" id="GO:0051726">
    <property type="term" value="P:regulation of cell cycle"/>
    <property type="evidence" value="ECO:0007669"/>
    <property type="project" value="InterPro"/>
</dbReference>
<dbReference type="InterPro" id="IPR030445">
    <property type="entry name" value="H3-K79_meTrfase"/>
</dbReference>
<protein>
    <recommendedName>
        <fullName evidence="2">Histone-lysine N-methyltransferase, H3 lysine-79 specific</fullName>
        <ecNumber evidence="1">2.1.1.360</ecNumber>
    </recommendedName>
    <alternativeName>
        <fullName evidence="4">Histone H3-K79 methyltransferase</fullName>
    </alternativeName>
</protein>
<evidence type="ECO:0000256" key="5">
    <source>
        <dbReference type="ARBA" id="ARBA00047770"/>
    </source>
</evidence>
<dbReference type="InterPro" id="IPR025789">
    <property type="entry name" value="DOT1_dom"/>
</dbReference>
<evidence type="ECO:0000256" key="4">
    <source>
        <dbReference type="ARBA" id="ARBA00029821"/>
    </source>
</evidence>
<dbReference type="PANTHER" id="PTHR21451:SF19">
    <property type="entry name" value="ACTIVATED IN BLOCKED UNFOLDED PROTEIN RESPONSE"/>
    <property type="match status" value="1"/>
</dbReference>
<reference evidence="8" key="1">
    <citation type="submission" date="2023-08" db="EMBL/GenBank/DDBJ databases">
        <authorList>
            <person name="Audoor S."/>
            <person name="Bilcke G."/>
        </authorList>
    </citation>
    <scope>NUCLEOTIDE SEQUENCE</scope>
</reference>